<dbReference type="CDD" id="cd14748">
    <property type="entry name" value="PBP2_UgpB"/>
    <property type="match status" value="1"/>
</dbReference>
<feature type="chain" id="PRO_5038570082" evidence="5">
    <location>
        <begin position="32"/>
        <end position="449"/>
    </location>
</feature>
<dbReference type="GO" id="GO:0030313">
    <property type="term" value="C:cell envelope"/>
    <property type="evidence" value="ECO:0007669"/>
    <property type="project" value="UniProtKB-SubCell"/>
</dbReference>
<comment type="caution">
    <text evidence="6">The sequence shown here is derived from an EMBL/GenBank/DDBJ whole genome shotgun (WGS) entry which is preliminary data.</text>
</comment>
<dbReference type="AlphaFoldDB" id="A0A9D1NW78"/>
<proteinExistence type="inferred from homology"/>
<comment type="subcellular location">
    <subcellularLocation>
        <location evidence="1">Cell envelope</location>
    </subcellularLocation>
</comment>
<dbReference type="SUPFAM" id="SSF53850">
    <property type="entry name" value="Periplasmic binding protein-like II"/>
    <property type="match status" value="1"/>
</dbReference>
<dbReference type="InterPro" id="IPR006059">
    <property type="entry name" value="SBP"/>
</dbReference>
<dbReference type="PANTHER" id="PTHR43649">
    <property type="entry name" value="ARABINOSE-BINDING PROTEIN-RELATED"/>
    <property type="match status" value="1"/>
</dbReference>
<organism evidence="6 7">
    <name type="scientific">Candidatus Pullilachnospira stercoravium</name>
    <dbReference type="NCBI Taxonomy" id="2840913"/>
    <lineage>
        <taxon>Bacteria</taxon>
        <taxon>Bacillati</taxon>
        <taxon>Bacillota</taxon>
        <taxon>Clostridia</taxon>
        <taxon>Lachnospirales</taxon>
        <taxon>Lachnospiraceae</taxon>
        <taxon>Lachnospiraceae incertae sedis</taxon>
        <taxon>Candidatus Pullilachnospira</taxon>
    </lineage>
</organism>
<accession>A0A9D1NW78</accession>
<dbReference type="EMBL" id="DVON01000185">
    <property type="protein sequence ID" value="HIV13209.1"/>
    <property type="molecule type" value="Genomic_DNA"/>
</dbReference>
<evidence type="ECO:0000256" key="3">
    <source>
        <dbReference type="ARBA" id="ARBA00022448"/>
    </source>
</evidence>
<keyword evidence="4 5" id="KW-0732">Signal</keyword>
<evidence type="ECO:0000313" key="7">
    <source>
        <dbReference type="Proteomes" id="UP000886723"/>
    </source>
</evidence>
<reference evidence="6" key="1">
    <citation type="submission" date="2020-10" db="EMBL/GenBank/DDBJ databases">
        <authorList>
            <person name="Gilroy R."/>
        </authorList>
    </citation>
    <scope>NUCLEOTIDE SEQUENCE</scope>
    <source>
        <strain evidence="6">ChiBcec2-4451</strain>
    </source>
</reference>
<evidence type="ECO:0000256" key="5">
    <source>
        <dbReference type="SAM" id="SignalP"/>
    </source>
</evidence>
<dbReference type="Pfam" id="PF13416">
    <property type="entry name" value="SBP_bac_8"/>
    <property type="match status" value="1"/>
</dbReference>
<evidence type="ECO:0000256" key="1">
    <source>
        <dbReference type="ARBA" id="ARBA00004196"/>
    </source>
</evidence>
<reference evidence="6" key="2">
    <citation type="journal article" date="2021" name="PeerJ">
        <title>Extensive microbial diversity within the chicken gut microbiome revealed by metagenomics and culture.</title>
        <authorList>
            <person name="Gilroy R."/>
            <person name="Ravi A."/>
            <person name="Getino M."/>
            <person name="Pursley I."/>
            <person name="Horton D.L."/>
            <person name="Alikhan N.F."/>
            <person name="Baker D."/>
            <person name="Gharbi K."/>
            <person name="Hall N."/>
            <person name="Watson M."/>
            <person name="Adriaenssens E.M."/>
            <person name="Foster-Nyarko E."/>
            <person name="Jarju S."/>
            <person name="Secka A."/>
            <person name="Antonio M."/>
            <person name="Oren A."/>
            <person name="Chaudhuri R.R."/>
            <person name="La Ragione R."/>
            <person name="Hildebrand F."/>
            <person name="Pallen M.J."/>
        </authorList>
    </citation>
    <scope>NUCLEOTIDE SEQUENCE</scope>
    <source>
        <strain evidence="6">ChiBcec2-4451</strain>
    </source>
</reference>
<dbReference type="Proteomes" id="UP000886723">
    <property type="component" value="Unassembled WGS sequence"/>
</dbReference>
<keyword evidence="3" id="KW-0813">Transport</keyword>
<sequence length="449" mass="48124">MKRRMKKAISALALSTAAILMFSGCGSQTSAATGTSGSTQSEDGKITISFWHSMSGDTQTALEKVVDGFNESQDTYQVVAENQGTYDESTGKFFNMANGSGSAQIIQIGEQNLQSMIDSGMVASISELIDTYNFDDSDLLEQVVNFYTVDGQMYAMPFNCSSPVVYYNKEVFDAAGVTEFPTTFEGIMDAAQAIAESDDSITPVGMYAYGYALDQMVTNMGGFTVNNDNGRSDRATEVAYQDQMTEIFNWIKDLQDAGYLLNYGTDGTNTISGFTQRQVAMFISTSASCRNVIDSSDFEVGVSALPVPEGVEAQGVYAGGGALCAAAGMDEETAQGVMDFFTYATSPEVQAQWAADTGYFPICNAAYETDSMISTYEEYPQLRVAADQLLNSQVNEVTAGPLLSQLPQLRTDIQTALEAVFNGEEVEASLQQAVDSTNSAIANANAGVE</sequence>
<dbReference type="PROSITE" id="PS51257">
    <property type="entry name" value="PROKAR_LIPOPROTEIN"/>
    <property type="match status" value="1"/>
</dbReference>
<comment type="similarity">
    <text evidence="2">Belongs to the bacterial solute-binding protein 1 family.</text>
</comment>
<dbReference type="PANTHER" id="PTHR43649:SF31">
    <property type="entry name" value="SN-GLYCEROL-3-PHOSPHATE-BINDING PERIPLASMIC PROTEIN UGPB"/>
    <property type="match status" value="1"/>
</dbReference>
<gene>
    <name evidence="6" type="ORF">IAA63_08750</name>
</gene>
<protein>
    <submittedName>
        <fullName evidence="6">Extracellular solute-binding protein</fullName>
    </submittedName>
</protein>
<dbReference type="Gene3D" id="3.40.190.10">
    <property type="entry name" value="Periplasmic binding protein-like II"/>
    <property type="match status" value="2"/>
</dbReference>
<evidence type="ECO:0000256" key="4">
    <source>
        <dbReference type="ARBA" id="ARBA00022729"/>
    </source>
</evidence>
<dbReference type="InterPro" id="IPR050490">
    <property type="entry name" value="Bact_solute-bd_prot1"/>
</dbReference>
<feature type="signal peptide" evidence="5">
    <location>
        <begin position="1"/>
        <end position="31"/>
    </location>
</feature>
<evidence type="ECO:0000313" key="6">
    <source>
        <dbReference type="EMBL" id="HIV13209.1"/>
    </source>
</evidence>
<evidence type="ECO:0000256" key="2">
    <source>
        <dbReference type="ARBA" id="ARBA00008520"/>
    </source>
</evidence>
<name>A0A9D1NW78_9FIRM</name>